<accession>A0A243RJY4</accession>
<gene>
    <name evidence="1" type="ORF">CA984_22425</name>
</gene>
<keyword evidence="2" id="KW-1185">Reference proteome</keyword>
<dbReference type="AlphaFoldDB" id="A0A243RJY4"/>
<dbReference type="Proteomes" id="UP000194761">
    <property type="component" value="Unassembled WGS sequence"/>
</dbReference>
<comment type="caution">
    <text evidence="1">The sequence shown here is derived from an EMBL/GenBank/DDBJ whole genome shotgun (WGS) entry which is preliminary data.</text>
</comment>
<protein>
    <submittedName>
        <fullName evidence="1">Uncharacterized protein</fullName>
    </submittedName>
</protein>
<reference evidence="1 2" key="1">
    <citation type="submission" date="2017-05" db="EMBL/GenBank/DDBJ databases">
        <title>Biotechnological potential of actinobacteria isolated from South African environments.</title>
        <authorList>
            <person name="Le Roes-Hill M."/>
            <person name="Prins A."/>
            <person name="Durrell K.A."/>
        </authorList>
    </citation>
    <scope>NUCLEOTIDE SEQUENCE [LARGE SCALE GENOMIC DNA]</scope>
    <source>
        <strain evidence="1">M26</strain>
    </source>
</reference>
<name>A0A243RJY4_9ACTN</name>
<evidence type="ECO:0000313" key="2">
    <source>
        <dbReference type="Proteomes" id="UP000194761"/>
    </source>
</evidence>
<dbReference type="EMBL" id="NGFP01000105">
    <property type="protein sequence ID" value="OUC94465.1"/>
    <property type="molecule type" value="Genomic_DNA"/>
</dbReference>
<evidence type="ECO:0000313" key="1">
    <source>
        <dbReference type="EMBL" id="OUC94465.1"/>
    </source>
</evidence>
<organism evidence="1 2">
    <name type="scientific">Streptosporangium minutum</name>
    <dbReference type="NCBI Taxonomy" id="569862"/>
    <lineage>
        <taxon>Bacteria</taxon>
        <taxon>Bacillati</taxon>
        <taxon>Actinomycetota</taxon>
        <taxon>Actinomycetes</taxon>
        <taxon>Streptosporangiales</taxon>
        <taxon>Streptosporangiaceae</taxon>
        <taxon>Streptosporangium</taxon>
    </lineage>
</organism>
<sequence>MESGVVDSGINRSVDSEGDRCLSRATASLATGTCAAGLTQAQNRRSSVLDFSECTVADAERLTEWLTQQVCRRRAGP</sequence>
<proteinExistence type="predicted"/>